<reference evidence="1 2" key="1">
    <citation type="submission" date="2013-02" db="EMBL/GenBank/DDBJ databases">
        <title>The Genome Sequence of Acinetobacter gerneri CIP 107464.</title>
        <authorList>
            <consortium name="The Broad Institute Genome Sequencing Platform"/>
            <consortium name="The Broad Institute Genome Sequencing Center for Infectious Disease"/>
            <person name="Cerqueira G."/>
            <person name="Feldgarden M."/>
            <person name="Courvalin P."/>
            <person name="Perichon B."/>
            <person name="Grillot-Courvalin C."/>
            <person name="Clermont D."/>
            <person name="Rocha E."/>
            <person name="Yoon E.-J."/>
            <person name="Nemec A."/>
            <person name="Walker B."/>
            <person name="Young S.K."/>
            <person name="Zeng Q."/>
            <person name="Gargeya S."/>
            <person name="Fitzgerald M."/>
            <person name="Haas B."/>
            <person name="Abouelleil A."/>
            <person name="Alvarado L."/>
            <person name="Arachchi H.M."/>
            <person name="Berlin A.M."/>
            <person name="Chapman S.B."/>
            <person name="Dewar J."/>
            <person name="Goldberg J."/>
            <person name="Griggs A."/>
            <person name="Gujja S."/>
            <person name="Hansen M."/>
            <person name="Howarth C."/>
            <person name="Imamovic A."/>
            <person name="Larimer J."/>
            <person name="McCowan C."/>
            <person name="Murphy C."/>
            <person name="Neiman D."/>
            <person name="Pearson M."/>
            <person name="Priest M."/>
            <person name="Roberts A."/>
            <person name="Saif S."/>
            <person name="Shea T."/>
            <person name="Sisk P."/>
            <person name="Sykes S."/>
            <person name="Wortman J."/>
            <person name="Nusbaum C."/>
            <person name="Birren B."/>
        </authorList>
    </citation>
    <scope>NUCLEOTIDE SEQUENCE [LARGE SCALE GENOMIC DNA]</scope>
    <source>
        <strain evidence="1 2">CIP 107464</strain>
    </source>
</reference>
<name>N8YA53_9GAMM</name>
<dbReference type="Proteomes" id="UP000013117">
    <property type="component" value="Unassembled WGS sequence"/>
</dbReference>
<proteinExistence type="predicted"/>
<dbReference type="HOGENOM" id="CLU_3338951_0_0_6"/>
<keyword evidence="2" id="KW-1185">Reference proteome</keyword>
<sequence length="37" mass="4262">MPKQITNLIFSLSYGGNSMVFKHKQKLRADVENKQPL</sequence>
<comment type="caution">
    <text evidence="1">The sequence shown here is derived from an EMBL/GenBank/DDBJ whole genome shotgun (WGS) entry which is preliminary data.</text>
</comment>
<evidence type="ECO:0000313" key="2">
    <source>
        <dbReference type="Proteomes" id="UP000013117"/>
    </source>
</evidence>
<accession>N8YA53</accession>
<gene>
    <name evidence="1" type="ORF">F960_02540</name>
</gene>
<dbReference type="EMBL" id="APPN01000069">
    <property type="protein sequence ID" value="ENV33506.1"/>
    <property type="molecule type" value="Genomic_DNA"/>
</dbReference>
<organism evidence="1 2">
    <name type="scientific">Acinetobacter gerneri DSM 14967 = CIP 107464 = MTCC 9824</name>
    <dbReference type="NCBI Taxonomy" id="1120926"/>
    <lineage>
        <taxon>Bacteria</taxon>
        <taxon>Pseudomonadati</taxon>
        <taxon>Pseudomonadota</taxon>
        <taxon>Gammaproteobacteria</taxon>
        <taxon>Moraxellales</taxon>
        <taxon>Moraxellaceae</taxon>
        <taxon>Acinetobacter</taxon>
    </lineage>
</organism>
<dbReference type="AlphaFoldDB" id="N8YA53"/>
<dbReference type="PATRIC" id="fig|1120926.3.peg.2457"/>
<evidence type="ECO:0000313" key="1">
    <source>
        <dbReference type="EMBL" id="ENV33506.1"/>
    </source>
</evidence>
<protein>
    <submittedName>
        <fullName evidence="1">Uncharacterized protein</fullName>
    </submittedName>
</protein>
<dbReference type="STRING" id="202952.GCA_000747725_01342"/>